<dbReference type="Proteomes" id="UP000015103">
    <property type="component" value="Unassembled WGS sequence"/>
</dbReference>
<dbReference type="AlphaFoldDB" id="T1HXN7"/>
<accession>T1HXN7</accession>
<comment type="subcellular location">
    <subcellularLocation>
        <location evidence="1">Nucleus</location>
    </subcellularLocation>
</comment>
<dbReference type="InParanoid" id="T1HXN7"/>
<name>T1HXN7_RHOPR</name>
<dbReference type="Pfam" id="PF02944">
    <property type="entry name" value="BESS"/>
    <property type="match status" value="1"/>
</dbReference>
<dbReference type="GO" id="GO:0003677">
    <property type="term" value="F:DNA binding"/>
    <property type="evidence" value="ECO:0007669"/>
    <property type="project" value="InterPro"/>
</dbReference>
<sequence>MDEDRCFFESLLPHVKKMNPLKKLQFRTEVQQLVMTYPYNYSENKSAPVSDNYSDSSSQFSPTNLTAQNTSVFEDIW</sequence>
<dbReference type="InterPro" id="IPR004210">
    <property type="entry name" value="BESS_motif"/>
</dbReference>
<keyword evidence="3" id="KW-1185">Reference proteome</keyword>
<dbReference type="VEuPathDB" id="VectorBase:RPRC008807"/>
<organism evidence="2 3">
    <name type="scientific">Rhodnius prolixus</name>
    <name type="common">Triatomid bug</name>
    <dbReference type="NCBI Taxonomy" id="13249"/>
    <lineage>
        <taxon>Eukaryota</taxon>
        <taxon>Metazoa</taxon>
        <taxon>Ecdysozoa</taxon>
        <taxon>Arthropoda</taxon>
        <taxon>Hexapoda</taxon>
        <taxon>Insecta</taxon>
        <taxon>Pterygota</taxon>
        <taxon>Neoptera</taxon>
        <taxon>Paraneoptera</taxon>
        <taxon>Hemiptera</taxon>
        <taxon>Heteroptera</taxon>
        <taxon>Panheteroptera</taxon>
        <taxon>Cimicomorpha</taxon>
        <taxon>Reduviidae</taxon>
        <taxon>Triatominae</taxon>
        <taxon>Rhodnius</taxon>
    </lineage>
</organism>
<dbReference type="HOGENOM" id="CLU_2641212_0_0_1"/>
<keyword evidence="1" id="KW-0539">Nucleus</keyword>
<protein>
    <submittedName>
        <fullName evidence="2">BESS domain-containing protein</fullName>
    </submittedName>
</protein>
<evidence type="ECO:0000313" key="3">
    <source>
        <dbReference type="Proteomes" id="UP000015103"/>
    </source>
</evidence>
<dbReference type="EMBL" id="ACPB03038518">
    <property type="status" value="NOT_ANNOTATED_CDS"/>
    <property type="molecule type" value="Genomic_DNA"/>
</dbReference>
<dbReference type="PROSITE" id="PS51031">
    <property type="entry name" value="BESS"/>
    <property type="match status" value="1"/>
</dbReference>
<evidence type="ECO:0000313" key="2">
    <source>
        <dbReference type="EnsemblMetazoa" id="RPRC008807-PA"/>
    </source>
</evidence>
<reference evidence="2" key="1">
    <citation type="submission" date="2015-05" db="UniProtKB">
        <authorList>
            <consortium name="EnsemblMetazoa"/>
        </authorList>
    </citation>
    <scope>IDENTIFICATION</scope>
</reference>
<dbReference type="GO" id="GO:0005634">
    <property type="term" value="C:nucleus"/>
    <property type="evidence" value="ECO:0007669"/>
    <property type="project" value="UniProtKB-SubCell"/>
</dbReference>
<dbReference type="EnsemblMetazoa" id="RPRC008807-RA">
    <property type="protein sequence ID" value="RPRC008807-PA"/>
    <property type="gene ID" value="RPRC008807"/>
</dbReference>
<evidence type="ECO:0000256" key="1">
    <source>
        <dbReference type="PROSITE-ProRule" id="PRU00371"/>
    </source>
</evidence>
<proteinExistence type="predicted"/>